<dbReference type="Pfam" id="PF00072">
    <property type="entry name" value="Response_reg"/>
    <property type="match status" value="1"/>
</dbReference>
<feature type="compositionally biased region" description="Basic and acidic residues" evidence="7">
    <location>
        <begin position="273"/>
        <end position="285"/>
    </location>
</feature>
<dbReference type="Gene3D" id="3.30.565.10">
    <property type="entry name" value="Histidine kinase-like ATPase, C-terminal domain"/>
    <property type="match status" value="1"/>
</dbReference>
<dbReference type="EMBL" id="CP064750">
    <property type="protein sequence ID" value="QPC67726.1"/>
    <property type="molecule type" value="Genomic_DNA"/>
</dbReference>
<dbReference type="SMART" id="SM00388">
    <property type="entry name" value="HisKA"/>
    <property type="match status" value="1"/>
</dbReference>
<dbReference type="PANTHER" id="PTHR43047">
    <property type="entry name" value="TWO-COMPONENT HISTIDINE PROTEIN KINASE"/>
    <property type="match status" value="1"/>
</dbReference>
<evidence type="ECO:0000259" key="8">
    <source>
        <dbReference type="PROSITE" id="PS50109"/>
    </source>
</evidence>
<dbReference type="InterPro" id="IPR004358">
    <property type="entry name" value="Sig_transdc_His_kin-like_C"/>
</dbReference>
<dbReference type="PROSITE" id="PS50109">
    <property type="entry name" value="HIS_KIN"/>
    <property type="match status" value="1"/>
</dbReference>
<dbReference type="Gene3D" id="1.10.287.130">
    <property type="match status" value="1"/>
</dbReference>
<dbReference type="SUPFAM" id="SSF55874">
    <property type="entry name" value="ATPase domain of HSP90 chaperone/DNA topoisomerase II/histidine kinase"/>
    <property type="match status" value="1"/>
</dbReference>
<evidence type="ECO:0000256" key="5">
    <source>
        <dbReference type="ARBA" id="ARBA00022777"/>
    </source>
</evidence>
<dbReference type="SUPFAM" id="SSF47384">
    <property type="entry name" value="Homodimeric domain of signal transducing histidine kinase"/>
    <property type="match status" value="1"/>
</dbReference>
<name>A0A7S8DFP1_FUSCU</name>
<proteinExistence type="predicted"/>
<evidence type="ECO:0000256" key="4">
    <source>
        <dbReference type="ARBA" id="ARBA00022679"/>
    </source>
</evidence>
<dbReference type="InterPro" id="IPR003594">
    <property type="entry name" value="HATPase_dom"/>
</dbReference>
<evidence type="ECO:0000256" key="2">
    <source>
        <dbReference type="ARBA" id="ARBA00012438"/>
    </source>
</evidence>
<dbReference type="CDD" id="cd00082">
    <property type="entry name" value="HisKA"/>
    <property type="match status" value="1"/>
</dbReference>
<sequence>MASMKPLKVVSEATRERETFRQMLLSQLYDPSLLTNFTFYCDGRLPPKHELRSASDSILTGLAQLGTYQTGTDRAFVSLFDSSHQYVVAEATPSMRIAPDLPNLACPESLSLCGTAIPRNQGTCDHVLYMKQESNVELQLSLVPNLAEDSYFSSRPYCQFGETGQFYAAVPIRTPRGIDIGAYCVMSTTQPSTWNDQSAQRMRDISLAITNHLQLKRSKHEARNHARVNRGLGSFIAGKGTLTGWHTAANMEAFVNDDALEGALNTEQQHSEYLEGNQRQEEKISSEQQDQGFKKLHQHASPSATNSLPSTLKLANLNDNALERIFSKAANIIREAFEVEGTVFLDVAMGSYRRPLASPTEEVPNIDHVLSQSCLSSSSDEQAQTSPGQIPDESSCDLLGFSNTDFSSVNDSTLINGCIGDLPQRFLAKLLHRYPDGKIFNFDSVGELQTSDSSGDDDVLKTRPDTTLPHTTSDGTRRGLDATQRKRTGNMYSRSQEGDFIHRAFLGARSVAFIPIWDPKRERWMAGGFIYTFTPTRVFSTDSELAFLGAFAKLIAAEVLNLETVKADMAKSDALGALSHELRSPLHGVILSTGLLNDTDLSVFQVNAIHTIETCGRTLLDTIDHLLDYSKVNSFAAKRINSTTNGREHRKMSRSDLFGKKSLFRHTRLDALVEDVVESVFAGFNFQHMSIRQLSKQNRSSHADNAAHSRLDGVLAMEQLGSNFNDSNNKLSAFKNTAVYLSMDPKCHWMFYVQPGALRRIVMNLLGNSLKYTASGIIHVSLTQQSARRSSNERLVRLTVHDTGKGMGEDYLRHKLFKPFSQEDEFTPGIGLGLSLVKKMTTQLHGQISVESKLGVGTTIVVTLPLEQTSRRLLGTHGLTDRDCEFKEQVKDLTNLRVRLRGFGPEWSKDGRTLVEEVCCRWLHLELVSGQDKIPDLILWSEDALPSSMDDVAQLAKIPNVVVCRDALVAYRLLTRHENLGQDGIFECMSQPLGPRALARALLRAYERWVGLPQLAMTALPRPAPSPVRIVDPARSEAKTAPADGRPEATNAANSSSRKVRKLLLVDDNSINLKVLSAYMRKLGQIYAVATNGKEAVDAYTSDPGMFAGILMDISMPVMDGLEATRQIRAHERRAQIAPVTIIVLTGLASDRIRSEAFESGVTVFLTRPVGLSLLRETLDTQDLLPTKKMDCNGS</sequence>
<keyword evidence="4" id="KW-0808">Transferase</keyword>
<dbReference type="InterPro" id="IPR001789">
    <property type="entry name" value="Sig_transdc_resp-reg_receiver"/>
</dbReference>
<dbReference type="SMART" id="SM00387">
    <property type="entry name" value="HATPase_c"/>
    <property type="match status" value="1"/>
</dbReference>
<dbReference type="AlphaFoldDB" id="A0A7S8DFP1"/>
<evidence type="ECO:0000313" key="10">
    <source>
        <dbReference type="EMBL" id="QPC67726.1"/>
    </source>
</evidence>
<dbReference type="InterPro" id="IPR036890">
    <property type="entry name" value="HATPase_C_sf"/>
</dbReference>
<dbReference type="Gene3D" id="3.40.50.2300">
    <property type="match status" value="1"/>
</dbReference>
<dbReference type="SUPFAM" id="SSF55781">
    <property type="entry name" value="GAF domain-like"/>
    <property type="match status" value="1"/>
</dbReference>
<dbReference type="PRINTS" id="PR00344">
    <property type="entry name" value="BCTRLSENSOR"/>
</dbReference>
<dbReference type="Gene3D" id="3.30.450.40">
    <property type="match status" value="1"/>
</dbReference>
<feature type="region of interest" description="Disordered" evidence="7">
    <location>
        <begin position="374"/>
        <end position="394"/>
    </location>
</feature>
<feature type="compositionally biased region" description="Polar residues" evidence="7">
    <location>
        <begin position="300"/>
        <end position="310"/>
    </location>
</feature>
<dbReference type="GO" id="GO:0009927">
    <property type="term" value="F:histidine phosphotransfer kinase activity"/>
    <property type="evidence" value="ECO:0007669"/>
    <property type="project" value="TreeGrafter"/>
</dbReference>
<reference evidence="10" key="1">
    <citation type="submission" date="2020-11" db="EMBL/GenBank/DDBJ databases">
        <title>The chromosome-scale genome resource for two endophytic Fusarium species: F. culmorum and F. pseudograminearum.</title>
        <authorList>
            <person name="Yuan Z."/>
        </authorList>
    </citation>
    <scope>NUCLEOTIDE SEQUENCE</scope>
    <source>
        <strain evidence="10">Class2-1B</strain>
    </source>
</reference>
<dbReference type="SMART" id="SM00065">
    <property type="entry name" value="GAF"/>
    <property type="match status" value="1"/>
</dbReference>
<evidence type="ECO:0000259" key="9">
    <source>
        <dbReference type="PROSITE" id="PS50110"/>
    </source>
</evidence>
<dbReference type="PANTHER" id="PTHR43047:SF72">
    <property type="entry name" value="OSMOSENSING HISTIDINE PROTEIN KINASE SLN1"/>
    <property type="match status" value="1"/>
</dbReference>
<feature type="region of interest" description="Disordered" evidence="7">
    <location>
        <begin position="1035"/>
        <end position="1055"/>
    </location>
</feature>
<dbReference type="Pfam" id="PF02518">
    <property type="entry name" value="HATPase_c"/>
    <property type="match status" value="1"/>
</dbReference>
<dbReference type="InterPro" id="IPR003661">
    <property type="entry name" value="HisK_dim/P_dom"/>
</dbReference>
<evidence type="ECO:0000313" key="11">
    <source>
        <dbReference type="Proteomes" id="UP000663297"/>
    </source>
</evidence>
<feature type="region of interest" description="Disordered" evidence="7">
    <location>
        <begin position="449"/>
        <end position="493"/>
    </location>
</feature>
<evidence type="ECO:0000256" key="1">
    <source>
        <dbReference type="ARBA" id="ARBA00000085"/>
    </source>
</evidence>
<feature type="region of interest" description="Disordered" evidence="7">
    <location>
        <begin position="273"/>
        <end position="310"/>
    </location>
</feature>
<dbReference type="SUPFAM" id="SSF52172">
    <property type="entry name" value="CheY-like"/>
    <property type="match status" value="1"/>
</dbReference>
<dbReference type="GO" id="GO:0005886">
    <property type="term" value="C:plasma membrane"/>
    <property type="evidence" value="ECO:0007669"/>
    <property type="project" value="TreeGrafter"/>
</dbReference>
<dbReference type="SMART" id="SM00448">
    <property type="entry name" value="REC"/>
    <property type="match status" value="1"/>
</dbReference>
<keyword evidence="5" id="KW-0418">Kinase</keyword>
<keyword evidence="3 6" id="KW-0597">Phosphoprotein</keyword>
<feature type="compositionally biased region" description="Basic and acidic residues" evidence="7">
    <location>
        <begin position="475"/>
        <end position="484"/>
    </location>
</feature>
<protein>
    <recommendedName>
        <fullName evidence="2">histidine kinase</fullName>
        <ecNumber evidence="2">2.7.13.3</ecNumber>
    </recommendedName>
</protein>
<evidence type="ECO:0000256" key="3">
    <source>
        <dbReference type="ARBA" id="ARBA00022553"/>
    </source>
</evidence>
<dbReference type="CDD" id="cd17546">
    <property type="entry name" value="REC_hyHK_CKI1_RcsC-like"/>
    <property type="match status" value="1"/>
</dbReference>
<dbReference type="InterPro" id="IPR036097">
    <property type="entry name" value="HisK_dim/P_sf"/>
</dbReference>
<feature type="domain" description="Response regulatory" evidence="9">
    <location>
        <begin position="1062"/>
        <end position="1183"/>
    </location>
</feature>
<organism evidence="10 11">
    <name type="scientific">Fusarium culmorum</name>
    <dbReference type="NCBI Taxonomy" id="5516"/>
    <lineage>
        <taxon>Eukaryota</taxon>
        <taxon>Fungi</taxon>
        <taxon>Dikarya</taxon>
        <taxon>Ascomycota</taxon>
        <taxon>Pezizomycotina</taxon>
        <taxon>Sordariomycetes</taxon>
        <taxon>Hypocreomycetidae</taxon>
        <taxon>Hypocreales</taxon>
        <taxon>Nectriaceae</taxon>
        <taxon>Fusarium</taxon>
    </lineage>
</organism>
<feature type="modified residue" description="4-aspartylphosphate" evidence="6">
    <location>
        <position position="1113"/>
    </location>
</feature>
<comment type="catalytic activity">
    <reaction evidence="1">
        <text>ATP + protein L-histidine = ADP + protein N-phospho-L-histidine.</text>
        <dbReference type="EC" id="2.7.13.3"/>
    </reaction>
</comment>
<dbReference type="InterPro" id="IPR005467">
    <property type="entry name" value="His_kinase_dom"/>
</dbReference>
<evidence type="ECO:0000256" key="6">
    <source>
        <dbReference type="PROSITE-ProRule" id="PRU00169"/>
    </source>
</evidence>
<dbReference type="InterPro" id="IPR011006">
    <property type="entry name" value="CheY-like_superfamily"/>
</dbReference>
<dbReference type="EC" id="2.7.13.3" evidence="2"/>
<dbReference type="PROSITE" id="PS50110">
    <property type="entry name" value="RESPONSE_REGULATORY"/>
    <property type="match status" value="1"/>
</dbReference>
<dbReference type="InterPro" id="IPR029016">
    <property type="entry name" value="GAF-like_dom_sf"/>
</dbReference>
<dbReference type="GO" id="GO:0000155">
    <property type="term" value="F:phosphorelay sensor kinase activity"/>
    <property type="evidence" value="ECO:0007669"/>
    <property type="project" value="InterPro"/>
</dbReference>
<dbReference type="InterPro" id="IPR003018">
    <property type="entry name" value="GAF"/>
</dbReference>
<dbReference type="Pfam" id="PF00512">
    <property type="entry name" value="HisKA"/>
    <property type="match status" value="1"/>
</dbReference>
<gene>
    <name evidence="10" type="ORF">HYE67_009957</name>
</gene>
<accession>A0A7S8DFP1</accession>
<feature type="domain" description="Histidine kinase" evidence="8">
    <location>
        <begin position="577"/>
        <end position="868"/>
    </location>
</feature>
<evidence type="ECO:0000256" key="7">
    <source>
        <dbReference type="SAM" id="MobiDB-lite"/>
    </source>
</evidence>
<dbReference type="Proteomes" id="UP000663297">
    <property type="component" value="Chromosome 4"/>
</dbReference>